<evidence type="ECO:0000256" key="3">
    <source>
        <dbReference type="ARBA" id="ARBA00022670"/>
    </source>
</evidence>
<comment type="similarity">
    <text evidence="2">Belongs to the peptidase M13 family.</text>
</comment>
<dbReference type="InterPro" id="IPR008753">
    <property type="entry name" value="Peptidase_M13_N"/>
</dbReference>
<dbReference type="Gene3D" id="3.40.390.10">
    <property type="entry name" value="Collagenase (Catalytic Domain)"/>
    <property type="match status" value="1"/>
</dbReference>
<dbReference type="InterPro" id="IPR000718">
    <property type="entry name" value="Peptidase_M13"/>
</dbReference>
<comment type="caution">
    <text evidence="11">The sequence shown here is derived from an EMBL/GenBank/DDBJ whole genome shotgun (WGS) entry which is preliminary data.</text>
</comment>
<dbReference type="Gene3D" id="1.10.1380.10">
    <property type="entry name" value="Neutral endopeptidase , domain2"/>
    <property type="match status" value="1"/>
</dbReference>
<protein>
    <submittedName>
        <fullName evidence="11">M13 family metallopeptidase</fullName>
    </submittedName>
</protein>
<keyword evidence="4" id="KW-0479">Metal-binding</keyword>
<feature type="signal peptide" evidence="8">
    <location>
        <begin position="1"/>
        <end position="22"/>
    </location>
</feature>
<evidence type="ECO:0000256" key="8">
    <source>
        <dbReference type="SAM" id="SignalP"/>
    </source>
</evidence>
<dbReference type="Proteomes" id="UP001501410">
    <property type="component" value="Unassembled WGS sequence"/>
</dbReference>
<organism evidence="11 12">
    <name type="scientific">Rurimicrobium arvi</name>
    <dbReference type="NCBI Taxonomy" id="2049916"/>
    <lineage>
        <taxon>Bacteria</taxon>
        <taxon>Pseudomonadati</taxon>
        <taxon>Bacteroidota</taxon>
        <taxon>Chitinophagia</taxon>
        <taxon>Chitinophagales</taxon>
        <taxon>Chitinophagaceae</taxon>
        <taxon>Rurimicrobium</taxon>
    </lineage>
</organism>
<evidence type="ECO:0000256" key="5">
    <source>
        <dbReference type="ARBA" id="ARBA00022801"/>
    </source>
</evidence>
<sequence>MALNHFTRVLPLSLAVALASCAGNGEHKDPATPKADILAANADTTVNPAEDFFAFAEGGWLKANKIPDEESSWGIANLVNEELYKRKLTINEEAAKTAGSNRTSEQLANFWAAAMDTAKIEADGMKPLQPVLDKINSAQNLEQLMDVAAYMHKIGVGVFFSEGVGQDEKNSELMSYQLYQGGLGLPNRDYYFKTDERTAKIRNAYPAYIRSIFMLKGDDSATANAKAESVFKLETAMAKASRTIEALRDPYANYNKMDIGRLSSTAPGVAWQRVFTGIGLPKVDTVIVGQPEFYKQLSMLLKTTPIGTLKDYMSFHLINDFASYMDSKLVNTKFDFYGKTIRGAKQMRPRWKRVLDAEEQAIGEILGQLFVKEYFNAQAKKRYEDMTEAVRAAYKKRMENLTWMSDSTRKKALNKLAGMTKKVGYPDKWKDFSSLQIGKNSFAENMMKANEWWNNYSISKLGKPVDRTEWDMTPQTYNAYYNPSNNEIVLPAGIFTVPGFRDEELDDALVYGYAAASTIGHEITHGFDDQGRQFDEKGNLHNWWSKEDEAQFNKRAEVLANQFSNMVVIDTLRINGKATLGENLADLGGILIGLDAFKESKAYKENKTIAGYTPMQRFFLGYALGWLYMQRDEELATRLLTDVHSPAKYRVNGPFPNVPEFYKAFNIPAGSKMFLPDSARVALW</sequence>
<keyword evidence="12" id="KW-1185">Reference proteome</keyword>
<evidence type="ECO:0000256" key="2">
    <source>
        <dbReference type="ARBA" id="ARBA00007357"/>
    </source>
</evidence>
<dbReference type="PROSITE" id="PS51885">
    <property type="entry name" value="NEPRILYSIN"/>
    <property type="match status" value="1"/>
</dbReference>
<evidence type="ECO:0000313" key="11">
    <source>
        <dbReference type="EMBL" id="GAA4449415.1"/>
    </source>
</evidence>
<dbReference type="PANTHER" id="PTHR11733:SF167">
    <property type="entry name" value="FI17812P1-RELATED"/>
    <property type="match status" value="1"/>
</dbReference>
<evidence type="ECO:0000256" key="6">
    <source>
        <dbReference type="ARBA" id="ARBA00022833"/>
    </source>
</evidence>
<dbReference type="PANTHER" id="PTHR11733">
    <property type="entry name" value="ZINC METALLOPROTEASE FAMILY M13 NEPRILYSIN-RELATED"/>
    <property type="match status" value="1"/>
</dbReference>
<evidence type="ECO:0000256" key="7">
    <source>
        <dbReference type="ARBA" id="ARBA00023049"/>
    </source>
</evidence>
<dbReference type="SUPFAM" id="SSF55486">
    <property type="entry name" value="Metalloproteases ('zincins'), catalytic domain"/>
    <property type="match status" value="1"/>
</dbReference>
<keyword evidence="7" id="KW-0482">Metalloprotease</keyword>
<keyword evidence="5" id="KW-0378">Hydrolase</keyword>
<evidence type="ECO:0000313" key="12">
    <source>
        <dbReference type="Proteomes" id="UP001501410"/>
    </source>
</evidence>
<dbReference type="InterPro" id="IPR024079">
    <property type="entry name" value="MetalloPept_cat_dom_sf"/>
</dbReference>
<dbReference type="PRINTS" id="PR00786">
    <property type="entry name" value="NEPRILYSIN"/>
</dbReference>
<dbReference type="InterPro" id="IPR018497">
    <property type="entry name" value="Peptidase_M13_C"/>
</dbReference>
<dbReference type="Pfam" id="PF01431">
    <property type="entry name" value="Peptidase_M13"/>
    <property type="match status" value="1"/>
</dbReference>
<dbReference type="RefSeq" id="WP_344822069.1">
    <property type="nucleotide sequence ID" value="NZ_BAABEZ010000002.1"/>
</dbReference>
<evidence type="ECO:0000256" key="4">
    <source>
        <dbReference type="ARBA" id="ARBA00022723"/>
    </source>
</evidence>
<evidence type="ECO:0000259" key="10">
    <source>
        <dbReference type="Pfam" id="PF05649"/>
    </source>
</evidence>
<proteinExistence type="inferred from homology"/>
<evidence type="ECO:0000259" key="9">
    <source>
        <dbReference type="Pfam" id="PF01431"/>
    </source>
</evidence>
<gene>
    <name evidence="11" type="ORF">GCM10023092_03530</name>
</gene>
<accession>A0ABP8MG65</accession>
<keyword evidence="6" id="KW-0862">Zinc</keyword>
<evidence type="ECO:0000256" key="1">
    <source>
        <dbReference type="ARBA" id="ARBA00001947"/>
    </source>
</evidence>
<feature type="domain" description="Peptidase M13 N-terminal" evidence="10">
    <location>
        <begin position="48"/>
        <end position="426"/>
    </location>
</feature>
<reference evidence="12" key="1">
    <citation type="journal article" date="2019" name="Int. J. Syst. Evol. Microbiol.">
        <title>The Global Catalogue of Microorganisms (GCM) 10K type strain sequencing project: providing services to taxonomists for standard genome sequencing and annotation.</title>
        <authorList>
            <consortium name="The Broad Institute Genomics Platform"/>
            <consortium name="The Broad Institute Genome Sequencing Center for Infectious Disease"/>
            <person name="Wu L."/>
            <person name="Ma J."/>
        </authorList>
    </citation>
    <scope>NUCLEOTIDE SEQUENCE [LARGE SCALE GENOMIC DNA]</scope>
    <source>
        <strain evidence="12">JCM 31921</strain>
    </source>
</reference>
<name>A0ABP8MG65_9BACT</name>
<feature type="chain" id="PRO_5045786317" evidence="8">
    <location>
        <begin position="23"/>
        <end position="684"/>
    </location>
</feature>
<feature type="domain" description="Peptidase M13 C-terminal" evidence="9">
    <location>
        <begin position="478"/>
        <end position="679"/>
    </location>
</feature>
<dbReference type="CDD" id="cd08662">
    <property type="entry name" value="M13"/>
    <property type="match status" value="1"/>
</dbReference>
<keyword evidence="8" id="KW-0732">Signal</keyword>
<keyword evidence="3" id="KW-0645">Protease</keyword>
<dbReference type="EMBL" id="BAABEZ010000002">
    <property type="protein sequence ID" value="GAA4449415.1"/>
    <property type="molecule type" value="Genomic_DNA"/>
</dbReference>
<comment type="cofactor">
    <cofactor evidence="1">
        <name>Zn(2+)</name>
        <dbReference type="ChEBI" id="CHEBI:29105"/>
    </cofactor>
</comment>
<dbReference type="InterPro" id="IPR042089">
    <property type="entry name" value="Peptidase_M13_dom_2"/>
</dbReference>
<dbReference type="Pfam" id="PF05649">
    <property type="entry name" value="Peptidase_M13_N"/>
    <property type="match status" value="1"/>
</dbReference>